<dbReference type="Pfam" id="PF14022">
    <property type="entry name" value="DUF4238"/>
    <property type="match status" value="1"/>
</dbReference>
<dbReference type="OrthoDB" id="5340163at2759"/>
<dbReference type="AlphaFoldDB" id="A0A6A6ZTK2"/>
<dbReference type="EMBL" id="MU006230">
    <property type="protein sequence ID" value="KAF2824173.1"/>
    <property type="molecule type" value="Genomic_DNA"/>
</dbReference>
<organism evidence="1 2">
    <name type="scientific">Ophiobolus disseminans</name>
    <dbReference type="NCBI Taxonomy" id="1469910"/>
    <lineage>
        <taxon>Eukaryota</taxon>
        <taxon>Fungi</taxon>
        <taxon>Dikarya</taxon>
        <taxon>Ascomycota</taxon>
        <taxon>Pezizomycotina</taxon>
        <taxon>Dothideomycetes</taxon>
        <taxon>Pleosporomycetidae</taxon>
        <taxon>Pleosporales</taxon>
        <taxon>Pleosporineae</taxon>
        <taxon>Phaeosphaeriaceae</taxon>
        <taxon>Ophiobolus</taxon>
    </lineage>
</organism>
<evidence type="ECO:0000313" key="2">
    <source>
        <dbReference type="Proteomes" id="UP000799424"/>
    </source>
</evidence>
<protein>
    <submittedName>
        <fullName evidence="1">Uncharacterized protein</fullName>
    </submittedName>
</protein>
<proteinExistence type="predicted"/>
<evidence type="ECO:0000313" key="1">
    <source>
        <dbReference type="EMBL" id="KAF2824173.1"/>
    </source>
</evidence>
<name>A0A6A6ZTK2_9PLEO</name>
<reference evidence="1" key="1">
    <citation type="journal article" date="2020" name="Stud. Mycol.">
        <title>101 Dothideomycetes genomes: a test case for predicting lifestyles and emergence of pathogens.</title>
        <authorList>
            <person name="Haridas S."/>
            <person name="Albert R."/>
            <person name="Binder M."/>
            <person name="Bloem J."/>
            <person name="Labutti K."/>
            <person name="Salamov A."/>
            <person name="Andreopoulos B."/>
            <person name="Baker S."/>
            <person name="Barry K."/>
            <person name="Bills G."/>
            <person name="Bluhm B."/>
            <person name="Cannon C."/>
            <person name="Castanera R."/>
            <person name="Culley D."/>
            <person name="Daum C."/>
            <person name="Ezra D."/>
            <person name="Gonzalez J."/>
            <person name="Henrissat B."/>
            <person name="Kuo A."/>
            <person name="Liang C."/>
            <person name="Lipzen A."/>
            <person name="Lutzoni F."/>
            <person name="Magnuson J."/>
            <person name="Mondo S."/>
            <person name="Nolan M."/>
            <person name="Ohm R."/>
            <person name="Pangilinan J."/>
            <person name="Park H.-J."/>
            <person name="Ramirez L."/>
            <person name="Alfaro M."/>
            <person name="Sun H."/>
            <person name="Tritt A."/>
            <person name="Yoshinaga Y."/>
            <person name="Zwiers L.-H."/>
            <person name="Turgeon B."/>
            <person name="Goodwin S."/>
            <person name="Spatafora J."/>
            <person name="Crous P."/>
            <person name="Grigoriev I."/>
        </authorList>
    </citation>
    <scope>NUCLEOTIDE SEQUENCE</scope>
    <source>
        <strain evidence="1">CBS 113818</strain>
    </source>
</reference>
<gene>
    <name evidence="1" type="ORF">CC86DRAFT_297170</name>
</gene>
<accession>A0A6A6ZTK2</accession>
<feature type="non-terminal residue" evidence="1">
    <location>
        <position position="1"/>
    </location>
</feature>
<sequence>VYRHDARWAYIVMCCMYPVICATSQQDDEFVLSEHTYCLHERPNMPGVAYTEFHIMYVIGPHIVLLLRSDLLPEIVEDMDDAAKQTRERELAKGMRAYPNPDQARSLLHDLPVAKPQKTYTRDVHNRMVFSGTGVPTVETDKLLFPLFSIDSETVQLIISVIFEKAFGLSTIVYCTSTALRLALDFYLALSTREGDFSMKNVLDEPDLKYLYLKKLQSVSHNLGSTTKVVCKVKRSTKYQGVDWLSKQPLIRSRSRVTSLC</sequence>
<keyword evidence="2" id="KW-1185">Reference proteome</keyword>
<dbReference type="InterPro" id="IPR025332">
    <property type="entry name" value="DUF4238"/>
</dbReference>
<dbReference type="Proteomes" id="UP000799424">
    <property type="component" value="Unassembled WGS sequence"/>
</dbReference>